<evidence type="ECO:0000256" key="7">
    <source>
        <dbReference type="ARBA" id="ARBA00023242"/>
    </source>
</evidence>
<protein>
    <recommendedName>
        <fullName evidence="9">LSM2-LSM8 complex subunit LSM8</fullName>
    </recommendedName>
</protein>
<dbReference type="OrthoDB" id="422364at2759"/>
<dbReference type="SUPFAM" id="SSF50182">
    <property type="entry name" value="Sm-like ribonucleoproteins"/>
    <property type="match status" value="1"/>
</dbReference>
<keyword evidence="6 9" id="KW-0508">mRNA splicing</keyword>
<keyword evidence="12" id="KW-1185">Reference proteome</keyword>
<name>A0A0V1Q546_9ASCO</name>
<comment type="subcellular location">
    <subcellularLocation>
        <location evidence="1 9">Nucleus</location>
    </subcellularLocation>
</comment>
<evidence type="ECO:0000256" key="8">
    <source>
        <dbReference type="ARBA" id="ARBA00023274"/>
    </source>
</evidence>
<reference evidence="11 12" key="1">
    <citation type="submission" date="2015-11" db="EMBL/GenBank/DDBJ databases">
        <title>The genome of Debaryomyces fabryi.</title>
        <authorList>
            <person name="Tafer H."/>
            <person name="Lopandic K."/>
        </authorList>
    </citation>
    <scope>NUCLEOTIDE SEQUENCE [LARGE SCALE GENOMIC DNA]</scope>
    <source>
        <strain evidence="11 12">CBS 789</strain>
    </source>
</reference>
<dbReference type="Proteomes" id="UP000054251">
    <property type="component" value="Unassembled WGS sequence"/>
</dbReference>
<keyword evidence="5 9" id="KW-0694">RNA-binding</keyword>
<accession>A0A0V1Q546</accession>
<feature type="domain" description="Sm" evidence="10">
    <location>
        <begin position="1"/>
        <end position="77"/>
    </location>
</feature>
<evidence type="ECO:0000313" key="11">
    <source>
        <dbReference type="EMBL" id="KSA03397.1"/>
    </source>
</evidence>
<dbReference type="GeneID" id="26837891"/>
<dbReference type="GO" id="GO:0005688">
    <property type="term" value="C:U6 snRNP"/>
    <property type="evidence" value="ECO:0007669"/>
    <property type="project" value="UniProtKB-UniRule"/>
</dbReference>
<evidence type="ECO:0000256" key="3">
    <source>
        <dbReference type="ARBA" id="ARBA00022664"/>
    </source>
</evidence>
<dbReference type="Pfam" id="PF01423">
    <property type="entry name" value="LSM"/>
    <property type="match status" value="1"/>
</dbReference>
<dbReference type="AlphaFoldDB" id="A0A0V1Q546"/>
<keyword evidence="7 9" id="KW-0539">Nucleus</keyword>
<evidence type="ECO:0000259" key="10">
    <source>
        <dbReference type="PROSITE" id="PS52002"/>
    </source>
</evidence>
<dbReference type="GO" id="GO:0046540">
    <property type="term" value="C:U4/U6 x U5 tri-snRNP complex"/>
    <property type="evidence" value="ECO:0007669"/>
    <property type="project" value="UniProtKB-UniRule"/>
</dbReference>
<gene>
    <name evidence="9" type="primary">LSM8</name>
    <name evidence="11" type="ORF">AC631_00882</name>
</gene>
<sequence length="99" mass="11208">MSSLKEFLEKKVRVITTDARLFEGTLEGFDNSTNVIINNCIERLIYPDEEDENQEIPLGLYLMRGGNIVCIGEIDDTIDTTIDWTKIKGETLKGTKNPL</sequence>
<keyword evidence="8 9" id="KW-0687">Ribonucleoprotein</keyword>
<dbReference type="InterPro" id="IPR044642">
    <property type="entry name" value="PTHR15588"/>
</dbReference>
<keyword evidence="3 9" id="KW-0507">mRNA processing</keyword>
<evidence type="ECO:0000256" key="6">
    <source>
        <dbReference type="ARBA" id="ARBA00023187"/>
    </source>
</evidence>
<evidence type="ECO:0000256" key="4">
    <source>
        <dbReference type="ARBA" id="ARBA00022728"/>
    </source>
</evidence>
<dbReference type="PANTHER" id="PTHR15588:SF9">
    <property type="entry name" value="U6 SNRNA-ASSOCIATED SM-LIKE PROTEIN LSM8"/>
    <property type="match status" value="1"/>
</dbReference>
<dbReference type="InterPro" id="IPR034103">
    <property type="entry name" value="Lsm8"/>
</dbReference>
<dbReference type="InterPro" id="IPR047575">
    <property type="entry name" value="Sm"/>
</dbReference>
<dbReference type="GO" id="GO:0000398">
    <property type="term" value="P:mRNA splicing, via spliceosome"/>
    <property type="evidence" value="ECO:0007669"/>
    <property type="project" value="UniProtKB-UniRule"/>
</dbReference>
<dbReference type="SMART" id="SM00651">
    <property type="entry name" value="Sm"/>
    <property type="match status" value="1"/>
</dbReference>
<keyword evidence="4 9" id="KW-0747">Spliceosome</keyword>
<dbReference type="InterPro" id="IPR010920">
    <property type="entry name" value="LSM_dom_sf"/>
</dbReference>
<comment type="subunit">
    <text evidence="9">LSm subunits form a heteromer with a doughnut shape.</text>
</comment>
<dbReference type="CDD" id="cd01727">
    <property type="entry name" value="LSm8"/>
    <property type="match status" value="1"/>
</dbReference>
<evidence type="ECO:0000313" key="12">
    <source>
        <dbReference type="Proteomes" id="UP000054251"/>
    </source>
</evidence>
<comment type="function">
    <text evidence="9">Plays role in pre-mRNA splicing as component of the U4/U6-U5 tri-snRNP complex that is involved in spliceosome assembly, and as component of the precatalytic spliceosome (spliceosome B complex). The heptameric LSM2-8 complex binds specifically to the 3'-terminal U-tract of U6 snRNA.</text>
</comment>
<dbReference type="PANTHER" id="PTHR15588">
    <property type="entry name" value="LSM1"/>
    <property type="match status" value="1"/>
</dbReference>
<evidence type="ECO:0000256" key="1">
    <source>
        <dbReference type="ARBA" id="ARBA00004123"/>
    </source>
</evidence>
<dbReference type="FunFam" id="2.30.30.100:FF:000027">
    <property type="entry name" value="U6 snRNA-associated Sm-like protein LSm8"/>
    <property type="match status" value="1"/>
</dbReference>
<dbReference type="PROSITE" id="PS52002">
    <property type="entry name" value="SM"/>
    <property type="match status" value="1"/>
</dbReference>
<dbReference type="EMBL" id="LMYN01000010">
    <property type="protein sequence ID" value="KSA03397.1"/>
    <property type="molecule type" value="Genomic_DNA"/>
</dbReference>
<dbReference type="GO" id="GO:0003729">
    <property type="term" value="F:mRNA binding"/>
    <property type="evidence" value="ECO:0007669"/>
    <property type="project" value="TreeGrafter"/>
</dbReference>
<dbReference type="Gene3D" id="2.30.30.100">
    <property type="match status" value="1"/>
</dbReference>
<comment type="caution">
    <text evidence="11">The sequence shown here is derived from an EMBL/GenBank/DDBJ whole genome shotgun (WGS) entry which is preliminary data.</text>
</comment>
<evidence type="ECO:0000256" key="9">
    <source>
        <dbReference type="RuleBase" id="RU365048"/>
    </source>
</evidence>
<evidence type="ECO:0000256" key="2">
    <source>
        <dbReference type="ARBA" id="ARBA00006850"/>
    </source>
</evidence>
<dbReference type="RefSeq" id="XP_015469499.1">
    <property type="nucleotide sequence ID" value="XM_015609712.1"/>
</dbReference>
<proteinExistence type="inferred from homology"/>
<comment type="similarity">
    <text evidence="2 9">Belongs to the snRNP Sm proteins family.</text>
</comment>
<dbReference type="GO" id="GO:0071011">
    <property type="term" value="C:precatalytic spliceosome"/>
    <property type="evidence" value="ECO:0007669"/>
    <property type="project" value="TreeGrafter"/>
</dbReference>
<evidence type="ECO:0000256" key="5">
    <source>
        <dbReference type="ARBA" id="ARBA00022884"/>
    </source>
</evidence>
<dbReference type="InterPro" id="IPR001163">
    <property type="entry name" value="Sm_dom_euk/arc"/>
</dbReference>
<organism evidence="11 12">
    <name type="scientific">Debaryomyces fabryi</name>
    <dbReference type="NCBI Taxonomy" id="58627"/>
    <lineage>
        <taxon>Eukaryota</taxon>
        <taxon>Fungi</taxon>
        <taxon>Dikarya</taxon>
        <taxon>Ascomycota</taxon>
        <taxon>Saccharomycotina</taxon>
        <taxon>Pichiomycetes</taxon>
        <taxon>Debaryomycetaceae</taxon>
        <taxon>Debaryomyces</taxon>
    </lineage>
</organism>